<evidence type="ECO:0000256" key="1">
    <source>
        <dbReference type="SAM" id="MobiDB-lite"/>
    </source>
</evidence>
<feature type="region of interest" description="Disordered" evidence="1">
    <location>
        <begin position="1"/>
        <end position="30"/>
    </location>
</feature>
<accession>A0A927L6K4</accession>
<organism evidence="2 3">
    <name type="scientific">Streptomyces caniscabiei</name>
    <dbReference type="NCBI Taxonomy" id="2746961"/>
    <lineage>
        <taxon>Bacteria</taxon>
        <taxon>Bacillati</taxon>
        <taxon>Actinomycetota</taxon>
        <taxon>Actinomycetes</taxon>
        <taxon>Kitasatosporales</taxon>
        <taxon>Streptomycetaceae</taxon>
        <taxon>Streptomyces</taxon>
    </lineage>
</organism>
<dbReference type="EMBL" id="JACYXT010000011">
    <property type="protein sequence ID" value="MBD9726362.1"/>
    <property type="molecule type" value="Genomic_DNA"/>
</dbReference>
<protein>
    <submittedName>
        <fullName evidence="2">Phage major capsid protein</fullName>
    </submittedName>
</protein>
<dbReference type="Gene3D" id="3.30.2320.10">
    <property type="entry name" value="hypothetical protein PF0899 domain"/>
    <property type="match status" value="1"/>
</dbReference>
<dbReference type="SUPFAM" id="SSF56563">
    <property type="entry name" value="Major capsid protein gp5"/>
    <property type="match status" value="1"/>
</dbReference>
<evidence type="ECO:0000313" key="2">
    <source>
        <dbReference type="EMBL" id="MBD9726362.1"/>
    </source>
</evidence>
<evidence type="ECO:0000313" key="3">
    <source>
        <dbReference type="Proteomes" id="UP000661025"/>
    </source>
</evidence>
<feature type="compositionally biased region" description="Low complexity" evidence="1">
    <location>
        <begin position="1"/>
        <end position="28"/>
    </location>
</feature>
<name>A0A927L6K4_9ACTN</name>
<dbReference type="RefSeq" id="WP_192363017.1">
    <property type="nucleotide sequence ID" value="NZ_CP119182.1"/>
</dbReference>
<dbReference type="Proteomes" id="UP000661025">
    <property type="component" value="Unassembled WGS sequence"/>
</dbReference>
<dbReference type="AlphaFoldDB" id="A0A927L6K4"/>
<comment type="caution">
    <text evidence="2">The sequence shown here is derived from an EMBL/GenBank/DDBJ whole genome shotgun (WGS) entry which is preliminary data.</text>
</comment>
<sequence>MTTTADTTNTAGTTNTSATTAATGTTAAVSPGERFARAFAEDPEKAEVRFDHTITDSFQPGKDRPRLTARNLFKKQRVTSETVRSWFETRPDAPHASGGLRESAYRFEAATYAVRPITAWVQIPEALGEHPDALAQFIDHRLMVRLGTAENRALTLDVVDHPDVATLPYTGSYTAGVLAAFNEIEQQGGTGHALMINPQDYYGELVGAGSLLADLAREQVMICRHRHVAPGSALVGDFAMAARLLEAGRSVIKVAEPPPGLFERPGTAVCAEVHESVAVQQPTHFFHAVRA</sequence>
<dbReference type="NCBIfam" id="NF041188">
    <property type="entry name" value="encap_f3"/>
    <property type="match status" value="1"/>
</dbReference>
<gene>
    <name evidence="2" type="ORF">IHE70_24725</name>
</gene>
<proteinExistence type="predicted"/>
<reference evidence="2" key="1">
    <citation type="submission" date="2020-09" db="EMBL/GenBank/DDBJ databases">
        <title>Streptomyces canutascabiei sp. nov., which causes potato common scab and is distributed across the world.</title>
        <authorList>
            <person name="Nguyen H.P."/>
            <person name="Weisberg A.J."/>
            <person name="Chang J.H."/>
            <person name="Clarke C.R."/>
        </authorList>
    </citation>
    <scope>NUCLEOTIDE SEQUENCE</scope>
    <source>
        <strain evidence="2">ID-01-6.2a</strain>
    </source>
</reference>
<dbReference type="GeneID" id="79936519"/>
<dbReference type="Gene3D" id="3.30.2400.10">
    <property type="entry name" value="Major capsid protein gp5"/>
    <property type="match status" value="1"/>
</dbReference>